<comment type="caution">
    <text evidence="9">The sequence shown here is derived from an EMBL/GenBank/DDBJ whole genome shotgun (WGS) entry which is preliminary data.</text>
</comment>
<evidence type="ECO:0000313" key="10">
    <source>
        <dbReference type="Proteomes" id="UP001249851"/>
    </source>
</evidence>
<keyword evidence="10" id="KW-1185">Reference proteome</keyword>
<keyword evidence="2" id="KW-0690">Ribosome biogenesis</keyword>
<dbReference type="GO" id="GO:0003924">
    <property type="term" value="F:GTPase activity"/>
    <property type="evidence" value="ECO:0007669"/>
    <property type="project" value="TreeGrafter"/>
</dbReference>
<dbReference type="GO" id="GO:0005730">
    <property type="term" value="C:nucleolus"/>
    <property type="evidence" value="ECO:0007669"/>
    <property type="project" value="UniProtKB-SubCell"/>
</dbReference>
<dbReference type="Proteomes" id="UP001249851">
    <property type="component" value="Unassembled WGS sequence"/>
</dbReference>
<reference evidence="9" key="1">
    <citation type="journal article" date="2023" name="G3 (Bethesda)">
        <title>Whole genome assembly and annotation of the endangered Caribbean coral Acropora cervicornis.</title>
        <authorList>
            <person name="Selwyn J.D."/>
            <person name="Vollmer S.V."/>
        </authorList>
    </citation>
    <scope>NUCLEOTIDE SEQUENCE</scope>
    <source>
        <strain evidence="9">K2</strain>
    </source>
</reference>
<evidence type="ECO:0000256" key="1">
    <source>
        <dbReference type="ARBA" id="ARBA00004604"/>
    </source>
</evidence>
<dbReference type="GO" id="GO:0034511">
    <property type="term" value="F:U3 snoRNA binding"/>
    <property type="evidence" value="ECO:0007669"/>
    <property type="project" value="TreeGrafter"/>
</dbReference>
<dbReference type="PROSITE" id="PS51714">
    <property type="entry name" value="G_BMS1"/>
    <property type="match status" value="1"/>
</dbReference>
<dbReference type="PANTHER" id="PTHR12858:SF1">
    <property type="entry name" value="PRE-RRNA-PROCESSING PROTEIN TSR1 HOMOLOG"/>
    <property type="match status" value="1"/>
</dbReference>
<dbReference type="GO" id="GO:0000479">
    <property type="term" value="P:endonucleolytic cleavage of tricistronic rRNA transcript (SSU-rRNA, 5.8S rRNA, LSU-rRNA)"/>
    <property type="evidence" value="ECO:0007669"/>
    <property type="project" value="TreeGrafter"/>
</dbReference>
<name>A0AAD9UVA3_ACRCE</name>
<organism evidence="9 10">
    <name type="scientific">Acropora cervicornis</name>
    <name type="common">Staghorn coral</name>
    <dbReference type="NCBI Taxonomy" id="6130"/>
    <lineage>
        <taxon>Eukaryota</taxon>
        <taxon>Metazoa</taxon>
        <taxon>Cnidaria</taxon>
        <taxon>Anthozoa</taxon>
        <taxon>Hexacorallia</taxon>
        <taxon>Scleractinia</taxon>
        <taxon>Astrocoeniina</taxon>
        <taxon>Acroporidae</taxon>
        <taxon>Acropora</taxon>
    </lineage>
</organism>
<dbReference type="Pfam" id="PF04950">
    <property type="entry name" value="RIBIOP_C"/>
    <property type="match status" value="1"/>
</dbReference>
<reference evidence="9" key="2">
    <citation type="journal article" date="2023" name="Science">
        <title>Genomic signatures of disease resistance in endangered staghorn corals.</title>
        <authorList>
            <person name="Vollmer S.V."/>
            <person name="Selwyn J.D."/>
            <person name="Despard B.A."/>
            <person name="Roesel C.L."/>
        </authorList>
    </citation>
    <scope>NUCLEOTIDE SEQUENCE</scope>
    <source>
        <strain evidence="9">K2</strain>
    </source>
</reference>
<dbReference type="SMART" id="SM01362">
    <property type="entry name" value="DUF663"/>
    <property type="match status" value="1"/>
</dbReference>
<dbReference type="SMART" id="SM00785">
    <property type="entry name" value="AARP2CN"/>
    <property type="match status" value="1"/>
</dbReference>
<evidence type="ECO:0000256" key="6">
    <source>
        <dbReference type="ARBA" id="ARBA00040070"/>
    </source>
</evidence>
<feature type="compositionally biased region" description="Basic and acidic residues" evidence="7">
    <location>
        <begin position="68"/>
        <end position="78"/>
    </location>
</feature>
<feature type="compositionally biased region" description="Basic and acidic residues" evidence="7">
    <location>
        <begin position="378"/>
        <end position="393"/>
    </location>
</feature>
<accession>A0AAD9UVA3</accession>
<dbReference type="Pfam" id="PF22298">
    <property type="entry name" value="Tsr1_G-like"/>
    <property type="match status" value="1"/>
</dbReference>
<feature type="region of interest" description="Disordered" evidence="7">
    <location>
        <begin position="1"/>
        <end position="37"/>
    </location>
</feature>
<comment type="function">
    <text evidence="4">Required during maturation of the 40S ribosomal subunit in the nucleolus.</text>
</comment>
<dbReference type="Pfam" id="PF08142">
    <property type="entry name" value="AARP2CN"/>
    <property type="match status" value="1"/>
</dbReference>
<dbReference type="PANTHER" id="PTHR12858">
    <property type="entry name" value="RIBOSOME BIOGENESIS PROTEIN"/>
    <property type="match status" value="1"/>
</dbReference>
<evidence type="ECO:0000256" key="4">
    <source>
        <dbReference type="ARBA" id="ARBA00037087"/>
    </source>
</evidence>
<dbReference type="InterPro" id="IPR030387">
    <property type="entry name" value="G_Bms1/Tsr1_dom"/>
</dbReference>
<evidence type="ECO:0000259" key="8">
    <source>
        <dbReference type="PROSITE" id="PS51714"/>
    </source>
</evidence>
<sequence>MAFEEASNHKHGPLKQQNKKHKHGRHRSKSEIDRVNKGRVGVKIVSKKIRQIAGKANRRQQAKKIREKRREEVLEQKRKTGKHGSPPHLIVIIPLSSSCDCDKAVQLLSECDSDGALYPSSSAVTLVSQQLKQRFTFYKLKYGDLYSVLDAVKVADSLLFLLSATHPVDAFGEKCLSCIFAQGLPTQFHAFQGLDEIPTKKQNDMKRNLQKLVEKWFPKDKIYGLDTPQDALVALRLISNQQQRVIYFRDKRPHMLAEHVTYEPNNEVTDVPRGTLKVSGFVRGTTMSVNRLVHLPGCGDFQLSQIDAPSDPFPWQKKKSSTKKGKGESMNLDSEELVTTMDEDVKVLARAHPSLQQSLQSEVEPDAMDGEQTWPTEEELRQAEESLNEKKNDNDEEYETVSLAATETDDSRYDEKLDVDEDREQLEKLRAERENEMFPDEIDTPLDQAARVRFQRYRGLKSFRTSPWDPKENLPIFQFEDFKRTKKRVLEEEETDGAMPGWYVSIYIANVPHSFMDSHDPISPLVIFGLLPHEQKERLIFHCGFRRFTACPVFSQYSLADKHKFERFMPQEGAFVVTVYAPIMFPPAPLLLFAQDKHTSCHSLVGTGSLYRVDPDRIVAKRIMLSGHPYKINKRSVVVRYMFFYREDIQWFKPVELHTKHGRRGHIREPLGTHGHMKCVFDGNIKSQDTVCMNLYKRVFPKWTYEPTVMSPPPESPKDDSDGMEI</sequence>
<dbReference type="GO" id="GO:0000462">
    <property type="term" value="P:maturation of SSU-rRNA from tricistronic rRNA transcript (SSU-rRNA, 5.8S rRNA, LSU-rRNA)"/>
    <property type="evidence" value="ECO:0007669"/>
    <property type="project" value="TreeGrafter"/>
</dbReference>
<feature type="region of interest" description="Disordered" evidence="7">
    <location>
        <begin position="54"/>
        <end position="84"/>
    </location>
</feature>
<feature type="domain" description="Bms1-type G" evidence="8">
    <location>
        <begin position="86"/>
        <end position="244"/>
    </location>
</feature>
<proteinExistence type="inferred from homology"/>
<dbReference type="InterPro" id="IPR007034">
    <property type="entry name" value="BMS1_TSR1_C"/>
</dbReference>
<feature type="region of interest" description="Disordered" evidence="7">
    <location>
        <begin position="309"/>
        <end position="331"/>
    </location>
</feature>
<evidence type="ECO:0000256" key="7">
    <source>
        <dbReference type="SAM" id="MobiDB-lite"/>
    </source>
</evidence>
<feature type="region of interest" description="Disordered" evidence="7">
    <location>
        <begin position="356"/>
        <end position="398"/>
    </location>
</feature>
<dbReference type="GO" id="GO:0030688">
    <property type="term" value="C:preribosome, small subunit precursor"/>
    <property type="evidence" value="ECO:0007669"/>
    <property type="project" value="TreeGrafter"/>
</dbReference>
<comment type="similarity">
    <text evidence="5">Belongs to the TRAFAC class translation factor GTPase superfamily. Bms1-like GTPase family. TSR1 subfamily.</text>
</comment>
<keyword evidence="3" id="KW-0539">Nucleus</keyword>
<dbReference type="AlphaFoldDB" id="A0AAD9UVA3"/>
<evidence type="ECO:0000256" key="5">
    <source>
        <dbReference type="ARBA" id="ARBA00038288"/>
    </source>
</evidence>
<dbReference type="InterPro" id="IPR039761">
    <property type="entry name" value="Bms1/Tsr1"/>
</dbReference>
<dbReference type="EMBL" id="JARQWQ010000099">
    <property type="protein sequence ID" value="KAK2551253.1"/>
    <property type="molecule type" value="Genomic_DNA"/>
</dbReference>
<evidence type="ECO:0000313" key="9">
    <source>
        <dbReference type="EMBL" id="KAK2551253.1"/>
    </source>
</evidence>
<evidence type="ECO:0000256" key="3">
    <source>
        <dbReference type="ARBA" id="ARBA00023242"/>
    </source>
</evidence>
<gene>
    <name evidence="9" type="ORF">P5673_027838</name>
</gene>
<feature type="compositionally biased region" description="Basic residues" evidence="7">
    <location>
        <begin position="9"/>
        <end position="28"/>
    </location>
</feature>
<comment type="subcellular location">
    <subcellularLocation>
        <location evidence="1">Nucleus</location>
        <location evidence="1">Nucleolus</location>
    </subcellularLocation>
</comment>
<evidence type="ECO:0000256" key="2">
    <source>
        <dbReference type="ARBA" id="ARBA00022517"/>
    </source>
</evidence>
<protein>
    <recommendedName>
        <fullName evidence="6">Pre-rRNA-processing protein TSR1 homolog</fullName>
    </recommendedName>
</protein>
<feature type="compositionally biased region" description="Basic residues" evidence="7">
    <location>
        <begin position="54"/>
        <end position="67"/>
    </location>
</feature>
<dbReference type="InterPro" id="IPR012948">
    <property type="entry name" value="AARP2CN"/>
</dbReference>
<dbReference type="GO" id="GO:0005525">
    <property type="term" value="F:GTP binding"/>
    <property type="evidence" value="ECO:0007669"/>
    <property type="project" value="TreeGrafter"/>
</dbReference>